<evidence type="ECO:0000313" key="11">
    <source>
        <dbReference type="Proteomes" id="UP000627538"/>
    </source>
</evidence>
<proteinExistence type="inferred from homology"/>
<keyword evidence="6 9" id="KW-1133">Transmembrane helix</keyword>
<gene>
    <name evidence="10" type="ORF">H8R10_07000</name>
</gene>
<keyword evidence="4" id="KW-1003">Cell membrane</keyword>
<keyword evidence="11" id="KW-1185">Reference proteome</keyword>
<dbReference type="GO" id="GO:0055085">
    <property type="term" value="P:transmembrane transport"/>
    <property type="evidence" value="ECO:0007669"/>
    <property type="project" value="TreeGrafter"/>
</dbReference>
<feature type="region of interest" description="Disordered" evidence="8">
    <location>
        <begin position="449"/>
        <end position="511"/>
    </location>
</feature>
<evidence type="ECO:0000256" key="1">
    <source>
        <dbReference type="ARBA" id="ARBA00004651"/>
    </source>
</evidence>
<sequence length="511" mass="54097">MAEDTAKRAGWRSLLHRLVPEPEEHADPPADLLEINEADHGDVSESVPWTLRVAAAWAWRLIILGVAAAGLGFAVVHMQVVIVPALIAVLLSVLLEPLLNLLTKTLRLPRTLGAAIALVLGLVIVIGLAGLASTQIITNIPVLIQQARGGIDQVVNAIVTASPAKIDASVVREGWYNIQAQLSTWVEQNSSRLASGALGAVSATTNLLTGVLMCLFCTFFFLKDGRKMWHWMLRLLPVASRSPLNEAAIRGWVTLGSYVRTQMLVAAIDAVGIGLGAWLLDVPMAVPIAVLVFFASFVPIVGAVSTGVIAVAIAMVTQGPGTALAMVIVILVVQQLESNFLHPFLMSSAVSLHPVAVLLAVAAGGYLAGIVGAVFAVPMLAFCNTTVLYLKGYDKYLRLRYDRDRPGGAPGTLAEEMAEAARPDAANLASALKAREIARDNGTFEAAEASRVAAGKTQKEVQDQLAEFDDGGESAGLPSSAKPLPHEADEAIQGARHAEEPSRSPRDVEED</sequence>
<evidence type="ECO:0000313" key="10">
    <source>
        <dbReference type="EMBL" id="MBD3689970.1"/>
    </source>
</evidence>
<comment type="similarity">
    <text evidence="2">Belongs to the autoinducer-2 exporter (AI-2E) (TC 2.A.86) family.</text>
</comment>
<evidence type="ECO:0000256" key="7">
    <source>
        <dbReference type="ARBA" id="ARBA00023136"/>
    </source>
</evidence>
<feature type="transmembrane region" description="Helical" evidence="9">
    <location>
        <begin position="57"/>
        <end position="76"/>
    </location>
</feature>
<feature type="transmembrane region" description="Helical" evidence="9">
    <location>
        <begin position="263"/>
        <end position="280"/>
    </location>
</feature>
<dbReference type="RefSeq" id="WP_191072081.1">
    <property type="nucleotide sequence ID" value="NZ_JACRUO010000002.1"/>
</dbReference>
<feature type="transmembrane region" description="Helical" evidence="9">
    <location>
        <begin position="114"/>
        <end position="137"/>
    </location>
</feature>
<evidence type="ECO:0000256" key="2">
    <source>
        <dbReference type="ARBA" id="ARBA00009773"/>
    </source>
</evidence>
<keyword evidence="5 9" id="KW-0812">Transmembrane</keyword>
<evidence type="ECO:0000256" key="9">
    <source>
        <dbReference type="SAM" id="Phobius"/>
    </source>
</evidence>
<comment type="subcellular location">
    <subcellularLocation>
        <location evidence="1">Cell membrane</location>
        <topology evidence="1">Multi-pass membrane protein</topology>
    </subcellularLocation>
</comment>
<accession>A0A8I0G8P6</accession>
<dbReference type="Pfam" id="PF01594">
    <property type="entry name" value="AI-2E_transport"/>
    <property type="match status" value="1"/>
</dbReference>
<dbReference type="PANTHER" id="PTHR21716:SF53">
    <property type="entry name" value="PERMEASE PERM-RELATED"/>
    <property type="match status" value="1"/>
</dbReference>
<dbReference type="Proteomes" id="UP000627538">
    <property type="component" value="Unassembled WGS sequence"/>
</dbReference>
<feature type="transmembrane region" description="Helical" evidence="9">
    <location>
        <begin position="286"/>
        <end position="316"/>
    </location>
</feature>
<evidence type="ECO:0000256" key="5">
    <source>
        <dbReference type="ARBA" id="ARBA00022692"/>
    </source>
</evidence>
<dbReference type="AlphaFoldDB" id="A0A8I0G8P6"/>
<keyword evidence="3" id="KW-0813">Transport</keyword>
<feature type="transmembrane region" description="Helical" evidence="9">
    <location>
        <begin position="82"/>
        <end position="102"/>
    </location>
</feature>
<evidence type="ECO:0000256" key="3">
    <source>
        <dbReference type="ARBA" id="ARBA00022448"/>
    </source>
</evidence>
<protein>
    <submittedName>
        <fullName evidence="10">AI-2E family transporter</fullName>
    </submittedName>
</protein>
<name>A0A8I0G8P6_9ACTO</name>
<organism evidence="10 11">
    <name type="scientific">Nanchangia anserum</name>
    <dbReference type="NCBI Taxonomy" id="2692125"/>
    <lineage>
        <taxon>Bacteria</taxon>
        <taxon>Bacillati</taxon>
        <taxon>Actinomycetota</taxon>
        <taxon>Actinomycetes</taxon>
        <taxon>Actinomycetales</taxon>
        <taxon>Actinomycetaceae</taxon>
        <taxon>Nanchangia</taxon>
    </lineage>
</organism>
<feature type="transmembrane region" description="Helical" evidence="9">
    <location>
        <begin position="197"/>
        <end position="222"/>
    </location>
</feature>
<evidence type="ECO:0000256" key="8">
    <source>
        <dbReference type="SAM" id="MobiDB-lite"/>
    </source>
</evidence>
<feature type="transmembrane region" description="Helical" evidence="9">
    <location>
        <begin position="357"/>
        <end position="390"/>
    </location>
</feature>
<comment type="caution">
    <text evidence="10">The sequence shown here is derived from an EMBL/GenBank/DDBJ whole genome shotgun (WGS) entry which is preliminary data.</text>
</comment>
<feature type="compositionally biased region" description="Basic and acidic residues" evidence="8">
    <location>
        <begin position="496"/>
        <end position="511"/>
    </location>
</feature>
<dbReference type="PANTHER" id="PTHR21716">
    <property type="entry name" value="TRANSMEMBRANE PROTEIN"/>
    <property type="match status" value="1"/>
</dbReference>
<reference evidence="10 11" key="1">
    <citation type="submission" date="2020-08" db="EMBL/GenBank/DDBJ databases">
        <title>Winkia gen. nov., sp. nov., isolated from faeces of the Anser albifrons in China.</title>
        <authorList>
            <person name="Liu Q."/>
        </authorList>
    </citation>
    <scope>NUCLEOTIDE SEQUENCE [LARGE SCALE GENOMIC DNA]</scope>
    <source>
        <strain evidence="10 11">C62</strain>
    </source>
</reference>
<evidence type="ECO:0000256" key="6">
    <source>
        <dbReference type="ARBA" id="ARBA00022989"/>
    </source>
</evidence>
<dbReference type="EMBL" id="JACRUO010000002">
    <property type="protein sequence ID" value="MBD3689970.1"/>
    <property type="molecule type" value="Genomic_DNA"/>
</dbReference>
<keyword evidence="7 9" id="KW-0472">Membrane</keyword>
<dbReference type="GO" id="GO:0005886">
    <property type="term" value="C:plasma membrane"/>
    <property type="evidence" value="ECO:0007669"/>
    <property type="project" value="UniProtKB-SubCell"/>
</dbReference>
<evidence type="ECO:0000256" key="4">
    <source>
        <dbReference type="ARBA" id="ARBA00022475"/>
    </source>
</evidence>
<dbReference type="InterPro" id="IPR002549">
    <property type="entry name" value="AI-2E-like"/>
</dbReference>